<dbReference type="EMBL" id="OC917134">
    <property type="protein sequence ID" value="CAD7646263.1"/>
    <property type="molecule type" value="Genomic_DNA"/>
</dbReference>
<evidence type="ECO:0000256" key="1">
    <source>
        <dbReference type="ARBA" id="ARBA00004477"/>
    </source>
</evidence>
<evidence type="ECO:0000256" key="2">
    <source>
        <dbReference type="ARBA" id="ARBA00004916"/>
    </source>
</evidence>
<organism evidence="24">
    <name type="scientific">Oppiella nova</name>
    <dbReference type="NCBI Taxonomy" id="334625"/>
    <lineage>
        <taxon>Eukaryota</taxon>
        <taxon>Metazoa</taxon>
        <taxon>Ecdysozoa</taxon>
        <taxon>Arthropoda</taxon>
        <taxon>Chelicerata</taxon>
        <taxon>Arachnida</taxon>
        <taxon>Acari</taxon>
        <taxon>Acariformes</taxon>
        <taxon>Sarcoptiformes</taxon>
        <taxon>Oribatida</taxon>
        <taxon>Brachypylina</taxon>
        <taxon>Oppioidea</taxon>
        <taxon>Oppiidae</taxon>
        <taxon>Oppiella</taxon>
    </lineage>
</organism>
<comment type="catalytic activity">
    <reaction evidence="16">
        <text>1-(1Z-octadecenyl)-2-(9Z-octadecenoyl)-sn-glycero-3-phosphoethanolamine + L-serine = 1-(1Z-octadecenyl)-2-(9Z-octadecenoyl)-sn-glycero-3-phospho-L-serine + ethanolamine</text>
        <dbReference type="Rhea" id="RHEA:41600"/>
        <dbReference type="ChEBI" id="CHEBI:33384"/>
        <dbReference type="ChEBI" id="CHEBI:57603"/>
        <dbReference type="ChEBI" id="CHEBI:78340"/>
        <dbReference type="ChEBI" id="CHEBI:78341"/>
    </reaction>
    <physiologicalReaction direction="left-to-right" evidence="16">
        <dbReference type="Rhea" id="RHEA:41601"/>
    </physiologicalReaction>
</comment>
<evidence type="ECO:0000256" key="17">
    <source>
        <dbReference type="ARBA" id="ARBA00035955"/>
    </source>
</evidence>
<keyword evidence="12 22" id="KW-0594">Phospholipid biosynthesis</keyword>
<evidence type="ECO:0000256" key="14">
    <source>
        <dbReference type="ARBA" id="ARBA00035767"/>
    </source>
</evidence>
<comment type="catalytic activity">
    <reaction evidence="22">
        <text>a 1,2-diacyl-sn-glycero-3-phosphoethanolamine + L-serine = a 1,2-diacyl-sn-glycero-3-phospho-L-serine + ethanolamine</text>
        <dbReference type="Rhea" id="RHEA:27606"/>
        <dbReference type="ChEBI" id="CHEBI:33384"/>
        <dbReference type="ChEBI" id="CHEBI:57262"/>
        <dbReference type="ChEBI" id="CHEBI:57603"/>
        <dbReference type="ChEBI" id="CHEBI:64612"/>
        <dbReference type="EC" id="2.7.8.29"/>
    </reaction>
</comment>
<evidence type="ECO:0000256" key="11">
    <source>
        <dbReference type="ARBA" id="ARBA00023136"/>
    </source>
</evidence>
<evidence type="ECO:0000256" key="12">
    <source>
        <dbReference type="ARBA" id="ARBA00023209"/>
    </source>
</evidence>
<keyword evidence="25" id="KW-1185">Reference proteome</keyword>
<evidence type="ECO:0000256" key="18">
    <source>
        <dbReference type="ARBA" id="ARBA00036428"/>
    </source>
</evidence>
<evidence type="ECO:0000256" key="21">
    <source>
        <dbReference type="ARBA" id="ARBA00036733"/>
    </source>
</evidence>
<dbReference type="PANTHER" id="PTHR15362">
    <property type="entry name" value="PHOSPHATIDYLINOSITOL SYNTHASE"/>
    <property type="match status" value="1"/>
</dbReference>
<feature type="transmembrane region" description="Helical" evidence="22">
    <location>
        <begin position="306"/>
        <end position="325"/>
    </location>
</feature>
<evidence type="ECO:0000256" key="9">
    <source>
        <dbReference type="ARBA" id="ARBA00022989"/>
    </source>
</evidence>
<evidence type="ECO:0000256" key="16">
    <source>
        <dbReference type="ARBA" id="ARBA00035875"/>
    </source>
</evidence>
<evidence type="ECO:0000256" key="19">
    <source>
        <dbReference type="ARBA" id="ARBA00036623"/>
    </source>
</evidence>
<keyword evidence="13 22" id="KW-1208">Phospholipid metabolism</keyword>
<evidence type="ECO:0000256" key="23">
    <source>
        <dbReference type="SAM" id="MobiDB-lite"/>
    </source>
</evidence>
<dbReference type="GO" id="GO:0006659">
    <property type="term" value="P:phosphatidylserine biosynthetic process"/>
    <property type="evidence" value="ECO:0007669"/>
    <property type="project" value="UniProtKB-UniRule"/>
</dbReference>
<feature type="transmembrane region" description="Helical" evidence="22">
    <location>
        <begin position="117"/>
        <end position="137"/>
    </location>
</feature>
<comment type="subcellular location">
    <subcellularLocation>
        <location evidence="1 22">Endoplasmic reticulum membrane</location>
        <topology evidence="1 22">Multi-pass membrane protein</topology>
    </subcellularLocation>
</comment>
<keyword evidence="7 22" id="KW-0812">Transmembrane</keyword>
<dbReference type="EC" id="2.7.8.29" evidence="22"/>
<evidence type="ECO:0000256" key="13">
    <source>
        <dbReference type="ARBA" id="ARBA00023264"/>
    </source>
</evidence>
<keyword evidence="8 22" id="KW-0256">Endoplasmic reticulum</keyword>
<comment type="catalytic activity">
    <reaction evidence="18">
        <text>1-octadecanoyl-2-(4Z,7Z,10Z,13Z,16Z,19Z-docosahexaenoyl)-sn-glycero-3-phosphoethanolamine + L-serine = 1-octadecanoyl-2-(4Z,7Z,10Z,13Z,16Z,19Z-docosahexaenoyl)-sn-glycero-3-phosphoserine + ethanolamine</text>
        <dbReference type="Rhea" id="RHEA:41492"/>
        <dbReference type="ChEBI" id="CHEBI:33384"/>
        <dbReference type="ChEBI" id="CHEBI:57603"/>
        <dbReference type="ChEBI" id="CHEBI:78265"/>
        <dbReference type="ChEBI" id="CHEBI:78266"/>
    </reaction>
    <physiologicalReaction direction="left-to-right" evidence="18">
        <dbReference type="Rhea" id="RHEA:41493"/>
    </physiologicalReaction>
</comment>
<dbReference type="GO" id="GO:0106245">
    <property type="term" value="F:L-serine-phosphatidylethanolamine phosphatidyltransferase activity"/>
    <property type="evidence" value="ECO:0007669"/>
    <property type="project" value="UniProtKB-UniRule"/>
</dbReference>
<evidence type="ECO:0000313" key="25">
    <source>
        <dbReference type="Proteomes" id="UP000728032"/>
    </source>
</evidence>
<dbReference type="AlphaFoldDB" id="A0A7R9LQY3"/>
<comment type="catalytic activity">
    <reaction evidence="19">
        <text>1-(1Z-octadecenyl)-2-(4Z,7Z,10Z,13Z,16Z,19Z-docosahexaenoyl)-sn-glycero-3-phosphoethanolamine + L-serine = 1-(1Z-octadecenyl)-2-(4Z,7Z,10Z,13Z,16Z,19Z-docosahexaenoyl)-sn-glycero-3-phospho-L-serine + ethanolamine</text>
        <dbReference type="Rhea" id="RHEA:41496"/>
        <dbReference type="ChEBI" id="CHEBI:33384"/>
        <dbReference type="ChEBI" id="CHEBI:57603"/>
        <dbReference type="ChEBI" id="CHEBI:78263"/>
        <dbReference type="ChEBI" id="CHEBI:78264"/>
    </reaction>
    <physiologicalReaction direction="left-to-right" evidence="19">
        <dbReference type="Rhea" id="RHEA:41497"/>
    </physiologicalReaction>
</comment>
<keyword evidence="11 22" id="KW-0472">Membrane</keyword>
<dbReference type="Proteomes" id="UP000728032">
    <property type="component" value="Unassembled WGS sequence"/>
</dbReference>
<evidence type="ECO:0000256" key="7">
    <source>
        <dbReference type="ARBA" id="ARBA00022692"/>
    </source>
</evidence>
<keyword evidence="5 22" id="KW-0444">Lipid biosynthesis</keyword>
<feature type="transmembrane region" description="Helical" evidence="22">
    <location>
        <begin position="374"/>
        <end position="392"/>
    </location>
</feature>
<feature type="transmembrane region" description="Helical" evidence="22">
    <location>
        <begin position="52"/>
        <end position="74"/>
    </location>
</feature>
<feature type="compositionally biased region" description="Polar residues" evidence="23">
    <location>
        <begin position="457"/>
        <end position="470"/>
    </location>
</feature>
<feature type="transmembrane region" description="Helical" evidence="22">
    <location>
        <begin position="86"/>
        <end position="105"/>
    </location>
</feature>
<dbReference type="EMBL" id="CAJPVJ010002309">
    <property type="protein sequence ID" value="CAG2166105.1"/>
    <property type="molecule type" value="Genomic_DNA"/>
</dbReference>
<feature type="transmembrane region" description="Helical" evidence="22">
    <location>
        <begin position="404"/>
        <end position="424"/>
    </location>
</feature>
<sequence>MALNSEIIRYEEVNERSGDELDHNWRQSPPQTAHDWEAYKMANVFDDGTQTYFWRAHTLTVLFLMTCALIYVAIFEPISDDTNYNIKRGIIACALTFILVGVTQIPDGPFRRPHPALWRFVFSVSVVYELALIFILFQTPNDARKFLKHIDPNLGKPLEERDYGGNCKLYDPDASDPFHNIWDKFDVFIPSHFFGWWLKTIIIRDWWLCTVNSVMFELLEYTLEHQLPNFSECWWDHWILDALLCNGLGIYCGMKTLTYLSMKPYNWRGLWDIPTYRGKLKRIVAQFGPHGWIQFDWRPTSSLDRWISVLLIAFVTLVAELNTFYLKFVLWLEPPHYLNMVRLVLLLFVGAVCLRETFQYLDDPDTKKFGRQSWVILTIVTTEFLIIAKFDWNTITKPVPRHMIWFWVGGAVLLLVWTIWNFFLRRVTKILYKNTDSDELAKSGNNGKSVAKPEVTIKQSLGQSNGSIGSTIGAKHNKTSNQLNSKKKK</sequence>
<evidence type="ECO:0000256" key="15">
    <source>
        <dbReference type="ARBA" id="ARBA00035833"/>
    </source>
</evidence>
<comment type="similarity">
    <text evidence="4 22">Belongs to the phosphatidyl serine synthase family.</text>
</comment>
<feature type="region of interest" description="Disordered" evidence="23">
    <location>
        <begin position="443"/>
        <end position="489"/>
    </location>
</feature>
<name>A0A7R9LQY3_9ACAR</name>
<comment type="pathway">
    <text evidence="2 22">Phospholipid metabolism; phosphatidylserine biosynthesis.</text>
</comment>
<evidence type="ECO:0000256" key="4">
    <source>
        <dbReference type="ARBA" id="ARBA00008671"/>
    </source>
</evidence>
<dbReference type="OrthoDB" id="10265393at2759"/>
<dbReference type="GO" id="GO:0005789">
    <property type="term" value="C:endoplasmic reticulum membrane"/>
    <property type="evidence" value="ECO:0007669"/>
    <property type="project" value="UniProtKB-SubCell"/>
</dbReference>
<evidence type="ECO:0000313" key="24">
    <source>
        <dbReference type="EMBL" id="CAD7646263.1"/>
    </source>
</evidence>
<accession>A0A7R9LQY3</accession>
<reference evidence="24" key="1">
    <citation type="submission" date="2020-11" db="EMBL/GenBank/DDBJ databases">
        <authorList>
            <person name="Tran Van P."/>
        </authorList>
    </citation>
    <scope>NUCLEOTIDE SEQUENCE</scope>
</reference>
<feature type="transmembrane region" description="Helical" evidence="22">
    <location>
        <begin position="337"/>
        <end position="354"/>
    </location>
</feature>
<keyword evidence="9 22" id="KW-1133">Transmembrane helix</keyword>
<evidence type="ECO:0000256" key="20">
    <source>
        <dbReference type="ARBA" id="ARBA00036644"/>
    </source>
</evidence>
<comment type="catalytic activity">
    <reaction evidence="17">
        <text>1-octadecanoyl-2-(5Z,8Z,11Z,14Z)-eicosatetraenoyl-sn-glycero-3-phosphoethanolamine + L-serine = 1-octadecanoyl-2-(5Z,8Z,11Z,14Z)-eicosatetraenoyl-sn-glycero-3-phosphoserine + ethanolamine</text>
        <dbReference type="Rhea" id="RHEA:41500"/>
        <dbReference type="ChEBI" id="CHEBI:33384"/>
        <dbReference type="ChEBI" id="CHEBI:57603"/>
        <dbReference type="ChEBI" id="CHEBI:78268"/>
        <dbReference type="ChEBI" id="CHEBI:78269"/>
    </reaction>
    <physiologicalReaction direction="left-to-right" evidence="17">
        <dbReference type="Rhea" id="RHEA:41501"/>
    </physiologicalReaction>
</comment>
<dbReference type="Pfam" id="PF03034">
    <property type="entry name" value="PSS"/>
    <property type="match status" value="1"/>
</dbReference>
<protein>
    <recommendedName>
        <fullName evidence="22">Phosphatidylserine synthase</fullName>
        <ecNumber evidence="22">2.7.8.29</ecNumber>
    </recommendedName>
    <alternativeName>
        <fullName evidence="22">Serine-exchange enzyme</fullName>
    </alternativeName>
</protein>
<comment type="catalytic activity">
    <reaction evidence="15">
        <text>1-hexadecanoyl-2-(4Z,7Z,10Z,13Z,16Z,19Z-docosahexaenoyl)-sn-glycero-3-phosphoethanolamine + L-serine = 1-hexadecanoyl-2-(4Z,7Z,10Z,13Z,16Z,19Z-docosahexaenoyl)-sn-glycero-3-phosphoserine + ethanolamine</text>
        <dbReference type="Rhea" id="RHEA:41488"/>
        <dbReference type="ChEBI" id="CHEBI:33384"/>
        <dbReference type="ChEBI" id="CHEBI:57603"/>
        <dbReference type="ChEBI" id="CHEBI:78261"/>
        <dbReference type="ChEBI" id="CHEBI:78262"/>
    </reaction>
    <physiologicalReaction direction="left-to-right" evidence="15">
        <dbReference type="Rhea" id="RHEA:41489"/>
    </physiologicalReaction>
</comment>
<keyword evidence="10 22" id="KW-0443">Lipid metabolism</keyword>
<evidence type="ECO:0000256" key="22">
    <source>
        <dbReference type="RuleBase" id="RU368094"/>
    </source>
</evidence>
<feature type="compositionally biased region" description="Polar residues" evidence="23">
    <location>
        <begin position="479"/>
        <end position="489"/>
    </location>
</feature>
<comment type="catalytic activity">
    <reaction evidence="20">
        <text>1-octadecanoyl-2-(9Z-octadecenoyl)-sn-glycero-3-phosphoethanolamine + L-serine = 1-octadecanoyl-2-(9Z-octadecenoyl)-sn-glycero-3-phospho-L-serine + ethanolamine</text>
        <dbReference type="Rhea" id="RHEA:40795"/>
        <dbReference type="ChEBI" id="CHEBI:33384"/>
        <dbReference type="ChEBI" id="CHEBI:57603"/>
        <dbReference type="ChEBI" id="CHEBI:75038"/>
        <dbReference type="ChEBI" id="CHEBI:78260"/>
    </reaction>
    <physiologicalReaction direction="left-to-right" evidence="20">
        <dbReference type="Rhea" id="RHEA:40796"/>
    </physiologicalReaction>
</comment>
<evidence type="ECO:0000256" key="10">
    <source>
        <dbReference type="ARBA" id="ARBA00023098"/>
    </source>
</evidence>
<proteinExistence type="inferred from homology"/>
<comment type="catalytic activity">
    <reaction evidence="14">
        <text>1-hexadecanoyl-2-(9Z-octadecenoyl)-sn-glycero-3-phosphoethanolamine + L-serine = 1-hexadecanoyl-2-(9Z-octadecenoyl)-sn-glycero-3-phospho-L-serine + ethanolamine</text>
        <dbReference type="Rhea" id="RHEA:41484"/>
        <dbReference type="ChEBI" id="CHEBI:33384"/>
        <dbReference type="ChEBI" id="CHEBI:57603"/>
        <dbReference type="ChEBI" id="CHEBI:73007"/>
        <dbReference type="ChEBI" id="CHEBI:75029"/>
    </reaction>
    <physiologicalReaction direction="left-to-right" evidence="14">
        <dbReference type="Rhea" id="RHEA:41485"/>
    </physiologicalReaction>
</comment>
<comment type="function">
    <text evidence="22">Catalyzes a base-exchange reaction in which the polar head group of phosphatidylethanolamine (PE) is replaced by L-serine.</text>
</comment>
<evidence type="ECO:0000256" key="8">
    <source>
        <dbReference type="ARBA" id="ARBA00022824"/>
    </source>
</evidence>
<dbReference type="InterPro" id="IPR004277">
    <property type="entry name" value="PSS"/>
</dbReference>
<comment type="pathway">
    <text evidence="3">Lipid metabolism.</text>
</comment>
<evidence type="ECO:0000256" key="5">
    <source>
        <dbReference type="ARBA" id="ARBA00022516"/>
    </source>
</evidence>
<evidence type="ECO:0000256" key="3">
    <source>
        <dbReference type="ARBA" id="ARBA00005189"/>
    </source>
</evidence>
<gene>
    <name evidence="24" type="ORF">ONB1V03_LOCUS5633</name>
</gene>
<dbReference type="PANTHER" id="PTHR15362:SF7">
    <property type="entry name" value="PHOSPHATIDYLSERINE SYNTHASE 2"/>
    <property type="match status" value="1"/>
</dbReference>
<evidence type="ECO:0000256" key="6">
    <source>
        <dbReference type="ARBA" id="ARBA00022679"/>
    </source>
</evidence>
<keyword evidence="6 22" id="KW-0808">Transferase</keyword>
<comment type="catalytic activity">
    <reaction evidence="21">
        <text>1-(1Z-octadecenyl)-2-(5Z,8Z,11Z,14Z- eicosatetraenoyl)-sn-glycero-3-phosphoethanolamine + L-serine = 1-(1Z-octadecenyl)-2-(5Z,8Z,11Z,14Z-eicosatetraenoyl)-sn-glycero-3-phospho-L-serine + ethanolamine</text>
        <dbReference type="Rhea" id="RHEA:41604"/>
        <dbReference type="ChEBI" id="CHEBI:33384"/>
        <dbReference type="ChEBI" id="CHEBI:57603"/>
        <dbReference type="ChEBI" id="CHEBI:78342"/>
        <dbReference type="ChEBI" id="CHEBI:78343"/>
    </reaction>
    <physiologicalReaction direction="left-to-right" evidence="21">
        <dbReference type="Rhea" id="RHEA:41605"/>
    </physiologicalReaction>
</comment>
<dbReference type="UniPathway" id="UPA00948"/>